<dbReference type="InterPro" id="IPR031481">
    <property type="entry name" value="Glyco_tran_10_N"/>
</dbReference>
<evidence type="ECO:0000256" key="7">
    <source>
        <dbReference type="ARBA" id="ARBA00022968"/>
    </source>
</evidence>
<comment type="caution">
    <text evidence="14">The sequence shown here is derived from an EMBL/GenBank/DDBJ whole genome shotgun (WGS) entry which is preliminary data.</text>
</comment>
<proteinExistence type="inferred from homology"/>
<keyword evidence="6 11" id="KW-0812">Transmembrane</keyword>
<evidence type="ECO:0000256" key="2">
    <source>
        <dbReference type="ARBA" id="ARBA00004922"/>
    </source>
</evidence>
<dbReference type="FunFam" id="3.40.50.11660:FF:000002">
    <property type="entry name" value="Alpha-(1,3)-fucosyltransferase"/>
    <property type="match status" value="1"/>
</dbReference>
<keyword evidence="5 11" id="KW-0808">Transferase</keyword>
<evidence type="ECO:0000256" key="11">
    <source>
        <dbReference type="RuleBase" id="RU003832"/>
    </source>
</evidence>
<evidence type="ECO:0000256" key="10">
    <source>
        <dbReference type="ARBA" id="ARBA00023180"/>
    </source>
</evidence>
<evidence type="ECO:0000256" key="4">
    <source>
        <dbReference type="ARBA" id="ARBA00022676"/>
    </source>
</evidence>
<evidence type="ECO:0000313" key="14">
    <source>
        <dbReference type="EMBL" id="KAI9551992.1"/>
    </source>
</evidence>
<dbReference type="GO" id="GO:0046920">
    <property type="term" value="F:alpha-(1-&gt;3)-fucosyltransferase activity"/>
    <property type="evidence" value="ECO:0007669"/>
    <property type="project" value="TreeGrafter"/>
</dbReference>
<dbReference type="Gene3D" id="3.40.50.11660">
    <property type="entry name" value="Glycosyl transferase family 10, C-terminal domain"/>
    <property type="match status" value="1"/>
</dbReference>
<dbReference type="PANTHER" id="PTHR11929">
    <property type="entry name" value="ALPHA- 1,3 -FUCOSYLTRANSFERASE"/>
    <property type="match status" value="1"/>
</dbReference>
<feature type="domain" description="Fucosyltransferase N-terminal" evidence="13">
    <location>
        <begin position="39"/>
        <end position="138"/>
    </location>
</feature>
<name>A0AAD5KI92_9CRUS</name>
<keyword evidence="15" id="KW-1185">Reference proteome</keyword>
<keyword evidence="7" id="KW-0735">Signal-anchor</keyword>
<dbReference type="InterPro" id="IPR038577">
    <property type="entry name" value="GT10-like_C_sf"/>
</dbReference>
<evidence type="ECO:0000256" key="8">
    <source>
        <dbReference type="ARBA" id="ARBA00022989"/>
    </source>
</evidence>
<comment type="pathway">
    <text evidence="2">Protein modification; protein glycosylation.</text>
</comment>
<reference evidence="14 15" key="1">
    <citation type="submission" date="2022-05" db="EMBL/GenBank/DDBJ databases">
        <title>A multi-omics perspective on studying reproductive biology in Daphnia sinensis.</title>
        <authorList>
            <person name="Jia J."/>
        </authorList>
    </citation>
    <scope>NUCLEOTIDE SEQUENCE [LARGE SCALE GENOMIC DNA]</scope>
    <source>
        <strain evidence="14 15">WSL</strain>
    </source>
</reference>
<dbReference type="InterPro" id="IPR055270">
    <property type="entry name" value="Glyco_tran_10_C"/>
</dbReference>
<evidence type="ECO:0000256" key="6">
    <source>
        <dbReference type="ARBA" id="ARBA00022692"/>
    </source>
</evidence>
<evidence type="ECO:0000256" key="9">
    <source>
        <dbReference type="ARBA" id="ARBA00023136"/>
    </source>
</evidence>
<accession>A0AAD5KI92</accession>
<dbReference type="GO" id="GO:0032580">
    <property type="term" value="C:Golgi cisterna membrane"/>
    <property type="evidence" value="ECO:0007669"/>
    <property type="project" value="UniProtKB-SubCell"/>
</dbReference>
<organism evidence="14 15">
    <name type="scientific">Daphnia sinensis</name>
    <dbReference type="NCBI Taxonomy" id="1820382"/>
    <lineage>
        <taxon>Eukaryota</taxon>
        <taxon>Metazoa</taxon>
        <taxon>Ecdysozoa</taxon>
        <taxon>Arthropoda</taxon>
        <taxon>Crustacea</taxon>
        <taxon>Branchiopoda</taxon>
        <taxon>Diplostraca</taxon>
        <taxon>Cladocera</taxon>
        <taxon>Anomopoda</taxon>
        <taxon>Daphniidae</taxon>
        <taxon>Daphnia</taxon>
        <taxon>Daphnia similis group</taxon>
    </lineage>
</organism>
<dbReference type="InterPro" id="IPR001503">
    <property type="entry name" value="Glyco_trans_10"/>
</dbReference>
<dbReference type="Pfam" id="PF00852">
    <property type="entry name" value="Glyco_transf_10"/>
    <property type="match status" value="1"/>
</dbReference>
<comment type="subcellular location">
    <subcellularLocation>
        <location evidence="1 11">Golgi apparatus</location>
        <location evidence="1 11">Golgi stack membrane</location>
        <topology evidence="1 11">Single-pass type II membrane protein</topology>
    </subcellularLocation>
</comment>
<keyword evidence="10" id="KW-0325">Glycoprotein</keyword>
<keyword evidence="8" id="KW-1133">Transmembrane helix</keyword>
<sequence length="491" mass="56158">MRTDTVFTLYLPGATDHQQSKKHCTAGDTSVANRSQRPTPNVLWWTSFTGETGNWRTCGEQTCFFTENRTYLSHPKTKAVVFYGSSFAPLDLPIPRQPWHDWALLHEESPKNNPSFCYQPLISLFNYTATWSRKSSFPLTLLSLPKLRDITDKKYFVSVSDKNALLAREGLSPVVYVQSSCDAPSERDLYVAALQKFIDVDSYGKCLNNKRLPPHLENPADAMNNEEFLRLMARYKFTIAFENAVGEDYITEKLWRPLTLGSVPIYLGSPSVQDWAPNNNSVLSVWDFTSPESLADHLYYLNSDDAAYNSMLVHKTQGTVENRILTDAMNSRTWTAGGEDDDFEKENFVESFECFLCSEIHRKQSEEDAGYSSRPNSVDTTHYSCPPPIHPVTRKVNPDSWWLEHWNHARAEANVIGRFAQRNLNYTSDEYHQSGVNPPYKCVVPTGRGGTNRNVGRDESWTCQKRLVRYICSSLFSYSFPPFFFIYSSTR</sequence>
<dbReference type="PANTHER" id="PTHR11929:SF194">
    <property type="entry name" value="ALPHA-(1,3)-FUCOSYLTRANSFERASE 10"/>
    <property type="match status" value="1"/>
</dbReference>
<keyword evidence="11" id="KW-0333">Golgi apparatus</keyword>
<keyword evidence="4 11" id="KW-0328">Glycosyltransferase</keyword>
<dbReference type="EMBL" id="WJBH02000010">
    <property type="protein sequence ID" value="KAI9551992.1"/>
    <property type="molecule type" value="Genomic_DNA"/>
</dbReference>
<evidence type="ECO:0000256" key="5">
    <source>
        <dbReference type="ARBA" id="ARBA00022679"/>
    </source>
</evidence>
<evidence type="ECO:0000256" key="3">
    <source>
        <dbReference type="ARBA" id="ARBA00008919"/>
    </source>
</evidence>
<evidence type="ECO:0000256" key="1">
    <source>
        <dbReference type="ARBA" id="ARBA00004447"/>
    </source>
</evidence>
<dbReference type="Pfam" id="PF17039">
    <property type="entry name" value="Glyco_tran_10_N"/>
    <property type="match status" value="1"/>
</dbReference>
<keyword evidence="9" id="KW-0472">Membrane</keyword>
<comment type="similarity">
    <text evidence="3 11">Belongs to the glycosyltransferase 10 family.</text>
</comment>
<dbReference type="SUPFAM" id="SSF53756">
    <property type="entry name" value="UDP-Glycosyltransferase/glycogen phosphorylase"/>
    <property type="match status" value="1"/>
</dbReference>
<gene>
    <name evidence="14" type="ORF">GHT06_022329</name>
</gene>
<dbReference type="Proteomes" id="UP000820818">
    <property type="component" value="Linkage Group LG10"/>
</dbReference>
<dbReference type="AlphaFoldDB" id="A0AAD5KI92"/>
<dbReference type="EC" id="2.4.1.-" evidence="11"/>
<evidence type="ECO:0000259" key="12">
    <source>
        <dbReference type="Pfam" id="PF00852"/>
    </source>
</evidence>
<feature type="domain" description="Fucosyltransferase C-terminal" evidence="12">
    <location>
        <begin position="174"/>
        <end position="364"/>
    </location>
</feature>
<evidence type="ECO:0000259" key="13">
    <source>
        <dbReference type="Pfam" id="PF17039"/>
    </source>
</evidence>
<evidence type="ECO:0000313" key="15">
    <source>
        <dbReference type="Proteomes" id="UP000820818"/>
    </source>
</evidence>
<protein>
    <recommendedName>
        <fullName evidence="11">Fucosyltransferase</fullName>
        <ecNumber evidence="11">2.4.1.-</ecNumber>
    </recommendedName>
</protein>